<evidence type="ECO:0000259" key="2">
    <source>
        <dbReference type="PROSITE" id="PS50879"/>
    </source>
</evidence>
<dbReference type="Pfam" id="PF14529">
    <property type="entry name" value="Exo_endo_phos_2"/>
    <property type="match status" value="1"/>
</dbReference>
<dbReference type="InterPro" id="IPR002156">
    <property type="entry name" value="RNaseH_domain"/>
</dbReference>
<dbReference type="PROSITE" id="PS50878">
    <property type="entry name" value="RT_POL"/>
    <property type="match status" value="1"/>
</dbReference>
<dbReference type="CDD" id="cd01650">
    <property type="entry name" value="RT_nLTR_like"/>
    <property type="match status" value="1"/>
</dbReference>
<dbReference type="Gene3D" id="3.30.70.270">
    <property type="match status" value="1"/>
</dbReference>
<feature type="domain" description="Reverse transcriptase" evidence="1">
    <location>
        <begin position="342"/>
        <end position="618"/>
    </location>
</feature>
<dbReference type="Pfam" id="PF00078">
    <property type="entry name" value="RVT_1"/>
    <property type="match status" value="1"/>
</dbReference>
<dbReference type="InterPro" id="IPR012337">
    <property type="entry name" value="RNaseH-like_sf"/>
</dbReference>
<dbReference type="GO" id="GO:0003676">
    <property type="term" value="F:nucleic acid binding"/>
    <property type="evidence" value="ECO:0007669"/>
    <property type="project" value="InterPro"/>
</dbReference>
<proteinExistence type="predicted"/>
<dbReference type="InterPro" id="IPR000477">
    <property type="entry name" value="RT_dom"/>
</dbReference>
<dbReference type="PANTHER" id="PTHR36688">
    <property type="entry name" value="ENDO/EXONUCLEASE/PHOSPHATASE DOMAIN-CONTAINING PROTEIN"/>
    <property type="match status" value="1"/>
</dbReference>
<dbReference type="GO" id="GO:0004523">
    <property type="term" value="F:RNA-DNA hybrid ribonuclease activity"/>
    <property type="evidence" value="ECO:0007669"/>
    <property type="project" value="InterPro"/>
</dbReference>
<sequence>MNAHHMFWNCKKNNSRGNDIFESYSKSLFILANNNDYTTIPNIYNQQSAIDLSFMTPSLYASLLKWEVTTDPMGSDHFPINISIKIQNTNNNTTLSSEQSENIKRNYKKANWEMYSNIINKEIENNLTNHITPKEKFEKLSDIIAHAMEKAIPSIKKTKKGKSNFAPKKWWTEQCSRAVAQRRLAFKKFRINMTAYNYRIFQVSQLKAQEIIQQAKKQGWEDLCKIIGEKQSSNYAWKIVKSIKNSTNSDYNGELQHQPELCDSIMKHVVPDYVPQQSEVDVPIINPTNHELEVEFTLHELTVVLKNKKKDTAPGMDGISFSMIKNLPVSALDIILQTYNAIWRNEMEIPSNWKQFQVVTVLKPNKDKNDEGSYRPISLIPCFIKTLNTMIKNRLEWLVEKLKIIPNTQYGFRKKRGCADYMMHLVSDIYTAKTHNETTILASLDITKAYDQVFVPILLQKMYVKGVPARFITYISKWLTDRKLTLIFPKYICSRNTSRGLPQGSVLSPLLFSVYIAEINTGLPTNVHSLQYADDITLYSSNKKQELAHNKLQLALNELGTTINLLHLQINASKSKIIIFNNKRTQNQSNNITSGMNYTINNQNIPVVDTMRLLGIILDRKMTFKPHVNNLIIQGQKDMSLLKYISCGRKGASPEFILRVYLNTIRTKLDYCSFLYGHVPQNILKKLDTLQNQAMRIATGALKSTPTLALQTECSVIPLDLRRQVISERAIYKIITDNTHPAYHKIVYLQFVSNNHPHWQRKSKLTYIRALEIIQDFNPNYNNNRDFTKVWDLTKFSNLTNENIEFHTESEKYNMSKKHTTPTFIKQYYEERTNLTYKAYTQIYTDGSKNTDGVGSAFYIPALNVKKKFKLNKHMSSYSAELYAIYMSMKYINTLSDHQFVIFTDSQAAVRAVDNSIKGSRGDGIVINIIEEIQKSSKRIILHWIPGHCGIVQNETADKLAKEAIYEEEIHQILHVPSDDFKAYQNKRYIDLFNNKITQSTKARWYINIQGSTTKQPWFTNSRFKRCETINICRIRYGHGTVNSYLHRIGQYFTPLCLNCTLGKPETLEHLLLECPNFEYARTQAFNKIKTIWSKLTDQKLTQLMKLNDLEIYKEINKYLVYIKKQI</sequence>
<protein>
    <recommendedName>
        <fullName evidence="4">Reverse transcriptase domain-containing protein</fullName>
    </recommendedName>
</protein>
<dbReference type="EMBL" id="GEBQ01028566">
    <property type="protein sequence ID" value="JAT11411.1"/>
    <property type="molecule type" value="Transcribed_RNA"/>
</dbReference>
<dbReference type="PANTHER" id="PTHR36688:SF2">
    <property type="entry name" value="ENDONUCLEASE_EXONUCLEASE_PHOSPHATASE DOMAIN-CONTAINING PROTEIN"/>
    <property type="match status" value="1"/>
</dbReference>
<accession>A0A1B6KIY7</accession>
<dbReference type="PROSITE" id="PS50879">
    <property type="entry name" value="RNASE_H_1"/>
    <property type="match status" value="1"/>
</dbReference>
<dbReference type="SUPFAM" id="SSF56219">
    <property type="entry name" value="DNase I-like"/>
    <property type="match status" value="1"/>
</dbReference>
<dbReference type="SUPFAM" id="SSF53098">
    <property type="entry name" value="Ribonuclease H-like"/>
    <property type="match status" value="1"/>
</dbReference>
<dbReference type="GO" id="GO:0071897">
    <property type="term" value="P:DNA biosynthetic process"/>
    <property type="evidence" value="ECO:0007669"/>
    <property type="project" value="UniProtKB-ARBA"/>
</dbReference>
<dbReference type="InterPro" id="IPR036397">
    <property type="entry name" value="RNaseH_sf"/>
</dbReference>
<reference evidence="3" key="1">
    <citation type="submission" date="2015-11" db="EMBL/GenBank/DDBJ databases">
        <title>De novo transcriptome assembly of four potential Pierce s Disease insect vectors from Arizona vineyards.</title>
        <authorList>
            <person name="Tassone E.E."/>
        </authorList>
    </citation>
    <scope>NUCLEOTIDE SEQUENCE</scope>
</reference>
<dbReference type="CDD" id="cd09276">
    <property type="entry name" value="Rnase_HI_RT_non_LTR"/>
    <property type="match status" value="1"/>
</dbReference>
<dbReference type="InterPro" id="IPR043502">
    <property type="entry name" value="DNA/RNA_pol_sf"/>
</dbReference>
<dbReference type="Gene3D" id="3.30.420.10">
    <property type="entry name" value="Ribonuclease H-like superfamily/Ribonuclease H"/>
    <property type="match status" value="1"/>
</dbReference>
<gene>
    <name evidence="3" type="ORF">g.42078</name>
</gene>
<dbReference type="InterPro" id="IPR043128">
    <property type="entry name" value="Rev_trsase/Diguanyl_cyclase"/>
</dbReference>
<dbReference type="Gene3D" id="3.60.10.10">
    <property type="entry name" value="Endonuclease/exonuclease/phosphatase"/>
    <property type="match status" value="1"/>
</dbReference>
<dbReference type="Pfam" id="PF00075">
    <property type="entry name" value="RNase_H"/>
    <property type="match status" value="1"/>
</dbReference>
<dbReference type="AlphaFoldDB" id="A0A1B6KIY7"/>
<evidence type="ECO:0008006" key="4">
    <source>
        <dbReference type="Google" id="ProtNLM"/>
    </source>
</evidence>
<organism evidence="3">
    <name type="scientific">Graphocephala atropunctata</name>
    <dbReference type="NCBI Taxonomy" id="36148"/>
    <lineage>
        <taxon>Eukaryota</taxon>
        <taxon>Metazoa</taxon>
        <taxon>Ecdysozoa</taxon>
        <taxon>Arthropoda</taxon>
        <taxon>Hexapoda</taxon>
        <taxon>Insecta</taxon>
        <taxon>Pterygota</taxon>
        <taxon>Neoptera</taxon>
        <taxon>Paraneoptera</taxon>
        <taxon>Hemiptera</taxon>
        <taxon>Auchenorrhyncha</taxon>
        <taxon>Membracoidea</taxon>
        <taxon>Cicadellidae</taxon>
        <taxon>Cicadellinae</taxon>
        <taxon>Cicadellini</taxon>
        <taxon>Graphocephala</taxon>
    </lineage>
</organism>
<name>A0A1B6KIY7_9HEMI</name>
<dbReference type="InterPro" id="IPR036691">
    <property type="entry name" value="Endo/exonu/phosph_ase_sf"/>
</dbReference>
<dbReference type="GO" id="GO:0042575">
    <property type="term" value="C:DNA polymerase complex"/>
    <property type="evidence" value="ECO:0007669"/>
    <property type="project" value="UniProtKB-ARBA"/>
</dbReference>
<dbReference type="InterPro" id="IPR005135">
    <property type="entry name" value="Endo/exonuclease/phosphatase"/>
</dbReference>
<evidence type="ECO:0000259" key="1">
    <source>
        <dbReference type="PROSITE" id="PS50878"/>
    </source>
</evidence>
<dbReference type="SUPFAM" id="SSF56672">
    <property type="entry name" value="DNA/RNA polymerases"/>
    <property type="match status" value="1"/>
</dbReference>
<feature type="domain" description="RNase H type-1" evidence="2">
    <location>
        <begin position="837"/>
        <end position="966"/>
    </location>
</feature>
<dbReference type="InterPro" id="IPR052560">
    <property type="entry name" value="RdDP_mobile_element"/>
</dbReference>
<evidence type="ECO:0000313" key="3">
    <source>
        <dbReference type="EMBL" id="JAT11411.1"/>
    </source>
</evidence>